<dbReference type="HOGENOM" id="CLU_921841_0_0_1"/>
<dbReference type="Proteomes" id="UP000019487">
    <property type="component" value="Unassembled WGS sequence"/>
</dbReference>
<feature type="domain" description="SCP" evidence="1">
    <location>
        <begin position="1"/>
        <end position="137"/>
    </location>
</feature>
<accession>W9CRY6</accession>
<dbReference type="InterPro" id="IPR018244">
    <property type="entry name" value="Allrgn_V5/Tpx1_CS"/>
</dbReference>
<dbReference type="SMART" id="SM00198">
    <property type="entry name" value="SCP"/>
    <property type="match status" value="1"/>
</dbReference>
<dbReference type="PANTHER" id="PTHR10334">
    <property type="entry name" value="CYSTEINE-RICH SECRETORY PROTEIN-RELATED"/>
    <property type="match status" value="1"/>
</dbReference>
<evidence type="ECO:0000259" key="1">
    <source>
        <dbReference type="SMART" id="SM00198"/>
    </source>
</evidence>
<keyword evidence="3" id="KW-1185">Reference proteome</keyword>
<name>W9CRY6_SCLBF</name>
<evidence type="ECO:0000313" key="2">
    <source>
        <dbReference type="EMBL" id="ESZ97260.1"/>
    </source>
</evidence>
<proteinExistence type="predicted"/>
<dbReference type="GO" id="GO:0005576">
    <property type="term" value="C:extracellular region"/>
    <property type="evidence" value="ECO:0007669"/>
    <property type="project" value="InterPro"/>
</dbReference>
<dbReference type="InterPro" id="IPR035940">
    <property type="entry name" value="CAP_sf"/>
</dbReference>
<reference evidence="2 3" key="1">
    <citation type="journal article" date="2014" name="Genome Announc.">
        <title>Draft genome sequence of Sclerotinia borealis, a psychrophilic plant pathogenic fungus.</title>
        <authorList>
            <person name="Mardanov A.V."/>
            <person name="Beletsky A.V."/>
            <person name="Kadnikov V.V."/>
            <person name="Ignatov A.N."/>
            <person name="Ravin N.V."/>
        </authorList>
    </citation>
    <scope>NUCLEOTIDE SEQUENCE [LARGE SCALE GENOMIC DNA]</scope>
    <source>
        <strain evidence="3">F-4157</strain>
    </source>
</reference>
<dbReference type="OrthoDB" id="43654at2759"/>
<dbReference type="InterPro" id="IPR001283">
    <property type="entry name" value="CRISP-related"/>
</dbReference>
<organism evidence="2 3">
    <name type="scientific">Sclerotinia borealis (strain F-4128)</name>
    <dbReference type="NCBI Taxonomy" id="1432307"/>
    <lineage>
        <taxon>Eukaryota</taxon>
        <taxon>Fungi</taxon>
        <taxon>Dikarya</taxon>
        <taxon>Ascomycota</taxon>
        <taxon>Pezizomycotina</taxon>
        <taxon>Leotiomycetes</taxon>
        <taxon>Helotiales</taxon>
        <taxon>Sclerotiniaceae</taxon>
        <taxon>Sclerotinia</taxon>
    </lineage>
</organism>
<dbReference type="InterPro" id="IPR014044">
    <property type="entry name" value="CAP_dom"/>
</dbReference>
<dbReference type="PROSITE" id="PS01009">
    <property type="entry name" value="CRISP_1"/>
    <property type="match status" value="1"/>
</dbReference>
<sequence length="302" mass="34283">MHNDARRYALGVQRPPLIWDTKLEAAAERHANILAGRGGTLQHDSHDARNCNQGENIYWEARNVSEAEMYHSAISYWTSENSLYQGQPISREDLRRWGHYTQIIWPSTTRVGMASAKTKSGATYIVARYMERGNIFGQSAYEMSYKTGSFPAASSSGVAIQWPGISTLSPSRPYEKCREDPTIAQHYPSYQPTRKYPGTSIRLRSHENVSDLRSYQPTTGIGDVFAEARTGLSRARTYQPVTGNKIQDLQATLGQYHVPPPVDRPEITNRVRVRDIKNFFKEIEEPISRLSPRKLFGKERTS</sequence>
<dbReference type="EMBL" id="AYSA01000095">
    <property type="protein sequence ID" value="ESZ97260.1"/>
    <property type="molecule type" value="Genomic_DNA"/>
</dbReference>
<dbReference type="SUPFAM" id="SSF55797">
    <property type="entry name" value="PR-1-like"/>
    <property type="match status" value="1"/>
</dbReference>
<protein>
    <submittedName>
        <fullName evidence="2">SCP-like extracellular protein</fullName>
    </submittedName>
</protein>
<dbReference type="STRING" id="1432307.W9CRY6"/>
<dbReference type="Pfam" id="PF00188">
    <property type="entry name" value="CAP"/>
    <property type="match status" value="1"/>
</dbReference>
<dbReference type="Gene3D" id="3.40.33.10">
    <property type="entry name" value="CAP"/>
    <property type="match status" value="1"/>
</dbReference>
<gene>
    <name evidence="2" type="ORF">SBOR_2383</name>
</gene>
<evidence type="ECO:0000313" key="3">
    <source>
        <dbReference type="Proteomes" id="UP000019487"/>
    </source>
</evidence>
<dbReference type="PRINTS" id="PR00837">
    <property type="entry name" value="V5TPXLIKE"/>
</dbReference>
<comment type="caution">
    <text evidence="2">The sequence shown here is derived from an EMBL/GenBank/DDBJ whole genome shotgun (WGS) entry which is preliminary data.</text>
</comment>
<dbReference type="AlphaFoldDB" id="W9CRY6"/>